<organism evidence="2 3">
    <name type="scientific">Williamsia herbipolensis</name>
    <dbReference type="NCBI Taxonomy" id="1603258"/>
    <lineage>
        <taxon>Bacteria</taxon>
        <taxon>Bacillati</taxon>
        <taxon>Actinomycetota</taxon>
        <taxon>Actinomycetes</taxon>
        <taxon>Mycobacteriales</taxon>
        <taxon>Nocardiaceae</taxon>
        <taxon>Williamsia</taxon>
    </lineage>
</organism>
<sequence>MRKVLRSVPHSPAVGLYFLAPLIAEFFLGDFPIVMLPLLIPLSLWYGGGALLIREIVRRRGLGWRSVLLLGLAFAIIEEGLLTMSLFNPDYADQRLLDRGHIAMLGIGVPWTIFVLALHVGWSVATPIALMEIALPGRRTEPWLSGRALRAVIAITVVGAVVVFGTNYPAYGHFIASAPQLIVSAAIAALLVAIALRAHGSTRVDIGQAPRAGVVVATTMLCAGAFHLGMHAPTAAAIVIMIGAIAALLTAVAAWSRRTGWGATQVFAVAAGMLLTYSWRAFTAGYGSGTADLVVSLVSYTVYAIAAVAILATCLRRMTAAPVGAQLSA</sequence>
<feature type="transmembrane region" description="Helical" evidence="1">
    <location>
        <begin position="12"/>
        <end position="28"/>
    </location>
</feature>
<dbReference type="EMBL" id="CP108021">
    <property type="protein sequence ID" value="WUM20059.1"/>
    <property type="molecule type" value="Genomic_DNA"/>
</dbReference>
<dbReference type="RefSeq" id="WP_328857476.1">
    <property type="nucleotide sequence ID" value="NZ_CP108021.1"/>
</dbReference>
<feature type="transmembrane region" description="Helical" evidence="1">
    <location>
        <begin position="294"/>
        <end position="315"/>
    </location>
</feature>
<feature type="transmembrane region" description="Helical" evidence="1">
    <location>
        <begin position="107"/>
        <end position="130"/>
    </location>
</feature>
<feature type="transmembrane region" description="Helical" evidence="1">
    <location>
        <begin position="235"/>
        <end position="255"/>
    </location>
</feature>
<feature type="transmembrane region" description="Helical" evidence="1">
    <location>
        <begin position="34"/>
        <end position="54"/>
    </location>
</feature>
<keyword evidence="1" id="KW-0472">Membrane</keyword>
<name>A0AAU4K239_9NOCA</name>
<feature type="transmembrane region" description="Helical" evidence="1">
    <location>
        <begin position="66"/>
        <end position="87"/>
    </location>
</feature>
<dbReference type="Proteomes" id="UP001432128">
    <property type="component" value="Chromosome"/>
</dbReference>
<reference evidence="2 3" key="1">
    <citation type="submission" date="2022-10" db="EMBL/GenBank/DDBJ databases">
        <title>The complete genomes of actinobacterial strains from the NBC collection.</title>
        <authorList>
            <person name="Joergensen T.S."/>
            <person name="Alvarez Arevalo M."/>
            <person name="Sterndorff E.B."/>
            <person name="Faurdal D."/>
            <person name="Vuksanovic O."/>
            <person name="Mourched A.-S."/>
            <person name="Charusanti P."/>
            <person name="Shaw S."/>
            <person name="Blin K."/>
            <person name="Weber T."/>
        </authorList>
    </citation>
    <scope>NUCLEOTIDE SEQUENCE [LARGE SCALE GENOMIC DNA]</scope>
    <source>
        <strain evidence="2 3">NBC_00319</strain>
    </source>
</reference>
<protein>
    <recommendedName>
        <fullName evidence="4">DUF998 domain-containing protein</fullName>
    </recommendedName>
</protein>
<dbReference type="KEGG" id="whr:OG579_20620"/>
<feature type="transmembrane region" description="Helical" evidence="1">
    <location>
        <begin position="151"/>
        <end position="168"/>
    </location>
</feature>
<evidence type="ECO:0000313" key="2">
    <source>
        <dbReference type="EMBL" id="WUM20059.1"/>
    </source>
</evidence>
<keyword evidence="3" id="KW-1185">Reference proteome</keyword>
<feature type="transmembrane region" description="Helical" evidence="1">
    <location>
        <begin position="262"/>
        <end position="282"/>
    </location>
</feature>
<feature type="transmembrane region" description="Helical" evidence="1">
    <location>
        <begin position="208"/>
        <end position="229"/>
    </location>
</feature>
<dbReference type="AlphaFoldDB" id="A0AAU4K239"/>
<proteinExistence type="predicted"/>
<accession>A0AAU4K239</accession>
<feature type="transmembrane region" description="Helical" evidence="1">
    <location>
        <begin position="174"/>
        <end position="196"/>
    </location>
</feature>
<keyword evidence="1" id="KW-1133">Transmembrane helix</keyword>
<keyword evidence="1" id="KW-0812">Transmembrane</keyword>
<evidence type="ECO:0000256" key="1">
    <source>
        <dbReference type="SAM" id="Phobius"/>
    </source>
</evidence>
<evidence type="ECO:0008006" key="4">
    <source>
        <dbReference type="Google" id="ProtNLM"/>
    </source>
</evidence>
<gene>
    <name evidence="2" type="ORF">OG579_20620</name>
</gene>
<evidence type="ECO:0000313" key="3">
    <source>
        <dbReference type="Proteomes" id="UP001432128"/>
    </source>
</evidence>